<dbReference type="SUPFAM" id="SSF117143">
    <property type="entry name" value="Flagellar hook protein flgE"/>
    <property type="match status" value="1"/>
</dbReference>
<comment type="similarity">
    <text evidence="2 5">Belongs to the flagella basal body rod proteins family.</text>
</comment>
<dbReference type="InterPro" id="IPR010930">
    <property type="entry name" value="Flg_bb/hook_C_dom"/>
</dbReference>
<dbReference type="InterPro" id="IPR019776">
    <property type="entry name" value="Flagellar_basal_body_rod_CS"/>
</dbReference>
<dbReference type="Pfam" id="PF00460">
    <property type="entry name" value="Flg_bb_rod"/>
    <property type="match status" value="1"/>
</dbReference>
<keyword evidence="10" id="KW-0966">Cell projection</keyword>
<dbReference type="Pfam" id="PF06429">
    <property type="entry name" value="Flg_bbr_C"/>
    <property type="match status" value="1"/>
</dbReference>
<dbReference type="Pfam" id="PF07559">
    <property type="entry name" value="FlgE_D2"/>
    <property type="match status" value="1"/>
</dbReference>
<feature type="domain" description="Flagellar hook protein FlgE/F/G-like D1" evidence="9">
    <location>
        <begin position="89"/>
        <end position="150"/>
    </location>
</feature>
<feature type="domain" description="Flagellar basal body rod protein N-terminal" evidence="6">
    <location>
        <begin position="11"/>
        <end position="38"/>
    </location>
</feature>
<proteinExistence type="inferred from homology"/>
<evidence type="ECO:0000313" key="11">
    <source>
        <dbReference type="Proteomes" id="UP001204142"/>
    </source>
</evidence>
<evidence type="ECO:0000256" key="1">
    <source>
        <dbReference type="ARBA" id="ARBA00004117"/>
    </source>
</evidence>
<evidence type="ECO:0000256" key="4">
    <source>
        <dbReference type="ARBA" id="ARBA00023143"/>
    </source>
</evidence>
<dbReference type="Gene3D" id="2.60.98.20">
    <property type="entry name" value="Flagellar hook protein FlgE"/>
    <property type="match status" value="1"/>
</dbReference>
<gene>
    <name evidence="10" type="primary">flgE</name>
    <name evidence="10" type="ORF">NQT62_13060</name>
</gene>
<evidence type="ECO:0000256" key="2">
    <source>
        <dbReference type="ARBA" id="ARBA00009677"/>
    </source>
</evidence>
<feature type="domain" description="Flagellar hook protein FlgE D2" evidence="8">
    <location>
        <begin position="168"/>
        <end position="317"/>
    </location>
</feature>
<feature type="domain" description="Flagellar basal-body/hook protein C-terminal" evidence="7">
    <location>
        <begin position="390"/>
        <end position="435"/>
    </location>
</feature>
<dbReference type="NCBIfam" id="TIGR03506">
    <property type="entry name" value="FlgEFG_subfam"/>
    <property type="match status" value="1"/>
</dbReference>
<dbReference type="RefSeq" id="WP_256765158.1">
    <property type="nucleotide sequence ID" value="NZ_JANIGO010000004.1"/>
</dbReference>
<comment type="function">
    <text evidence="5">A flexible structure which links the flagellar filament to the drive apparatus in the basal body.</text>
</comment>
<dbReference type="NCBIfam" id="NF004238">
    <property type="entry name" value="PRK05682.1-1"/>
    <property type="match status" value="1"/>
</dbReference>
<dbReference type="InterPro" id="IPR011491">
    <property type="entry name" value="FlgE_D2"/>
</dbReference>
<evidence type="ECO:0000259" key="9">
    <source>
        <dbReference type="Pfam" id="PF22692"/>
    </source>
</evidence>
<name>A0ABT1WIM8_9BURK</name>
<dbReference type="InterPro" id="IPR053967">
    <property type="entry name" value="LlgE_F_G-like_D1"/>
</dbReference>
<keyword evidence="11" id="KW-1185">Reference proteome</keyword>
<keyword evidence="10" id="KW-0282">Flagellum</keyword>
<comment type="caution">
    <text evidence="10">The sequence shown here is derived from an EMBL/GenBank/DDBJ whole genome shotgun (WGS) entry which is preliminary data.</text>
</comment>
<keyword evidence="10" id="KW-0969">Cilium</keyword>
<dbReference type="InterPro" id="IPR001444">
    <property type="entry name" value="Flag_bb_rod_N"/>
</dbReference>
<sequence length="436" mass="45094">MAIAGGTFQQGLSGLNAAQRGLEVIANNVSNASVVGFKGSEAEFADVFARAFNGARSSSAIGLGTTLSSVNQSFKQGNINVTGNPLDMAINGNGFFKVASTAGEMVYTRNGQFNVDKDGNIINSKGDKLQGFPIDSTTGRASDVAGNVTVSQAAIPPSPTRGSGLELNLDARATAISGAITFDPSNLNSYNNSTSMTVYDELGQSHIMSIYLRKDTPNNWSAYATVDGTQVDVGLSPVTPTVAPAQAAAGALVFGVDGKLSTPANASFTVDLSRFVTAAGVPFSSTGASPNSYTFDMSKVTQYGSSFSVQNLSQDGYTASPFSGFNVGADGTLTISYANGKQVDVAKIGLYKFSNPEALQPVGSNGWLATQAAGSELVSLSEDSGFGLIQSGALEESNVDLTAELVAMISAQRVYQANSQSIKTQDSLLQTITNLR</sequence>
<dbReference type="EMBL" id="JANIGO010000004">
    <property type="protein sequence ID" value="MCQ8897364.1"/>
    <property type="molecule type" value="Genomic_DNA"/>
</dbReference>
<dbReference type="InterPro" id="IPR037058">
    <property type="entry name" value="Falgellar_hook_FlgE_sf"/>
</dbReference>
<comment type="subcellular location">
    <subcellularLocation>
        <location evidence="1 5">Bacterial flagellum basal body</location>
    </subcellularLocation>
</comment>
<evidence type="ECO:0000313" key="10">
    <source>
        <dbReference type="EMBL" id="MCQ8897364.1"/>
    </source>
</evidence>
<organism evidence="10 11">
    <name type="scientific">Limnobacter humi</name>
    <dbReference type="NCBI Taxonomy" id="1778671"/>
    <lineage>
        <taxon>Bacteria</taxon>
        <taxon>Pseudomonadati</taxon>
        <taxon>Pseudomonadota</taxon>
        <taxon>Betaproteobacteria</taxon>
        <taxon>Burkholderiales</taxon>
        <taxon>Burkholderiaceae</taxon>
        <taxon>Limnobacter</taxon>
    </lineage>
</organism>
<reference evidence="10 11" key="1">
    <citation type="submission" date="2022-07" db="EMBL/GenBank/DDBJ databases">
        <authorList>
            <person name="Xamxidin M."/>
            <person name="Wu M."/>
        </authorList>
    </citation>
    <scope>NUCLEOTIDE SEQUENCE [LARGE SCALE GENOMIC DNA]</scope>
    <source>
        <strain evidence="10 11">NBRC 111650</strain>
    </source>
</reference>
<dbReference type="PANTHER" id="PTHR30435:SF1">
    <property type="entry name" value="FLAGELLAR HOOK PROTEIN FLGE"/>
    <property type="match status" value="1"/>
</dbReference>
<dbReference type="InterPro" id="IPR020013">
    <property type="entry name" value="Flagellar_FlgE/F/G"/>
</dbReference>
<evidence type="ECO:0000256" key="5">
    <source>
        <dbReference type="RuleBase" id="RU362116"/>
    </source>
</evidence>
<dbReference type="Pfam" id="PF22692">
    <property type="entry name" value="LlgE_F_G_D1"/>
    <property type="match status" value="1"/>
</dbReference>
<protein>
    <recommendedName>
        <fullName evidence="3 5">Flagellar hook protein FlgE</fullName>
    </recommendedName>
</protein>
<dbReference type="PROSITE" id="PS00588">
    <property type="entry name" value="FLAGELLA_BB_ROD"/>
    <property type="match status" value="1"/>
</dbReference>
<dbReference type="Proteomes" id="UP001204142">
    <property type="component" value="Unassembled WGS sequence"/>
</dbReference>
<accession>A0ABT1WIM8</accession>
<dbReference type="PANTHER" id="PTHR30435">
    <property type="entry name" value="FLAGELLAR PROTEIN"/>
    <property type="match status" value="1"/>
</dbReference>
<evidence type="ECO:0000259" key="8">
    <source>
        <dbReference type="Pfam" id="PF07559"/>
    </source>
</evidence>
<evidence type="ECO:0000259" key="6">
    <source>
        <dbReference type="Pfam" id="PF00460"/>
    </source>
</evidence>
<evidence type="ECO:0000259" key="7">
    <source>
        <dbReference type="Pfam" id="PF06429"/>
    </source>
</evidence>
<keyword evidence="4 5" id="KW-0975">Bacterial flagellum</keyword>
<dbReference type="InterPro" id="IPR037925">
    <property type="entry name" value="FlgE/F/G-like"/>
</dbReference>
<evidence type="ECO:0000256" key="3">
    <source>
        <dbReference type="ARBA" id="ARBA00019015"/>
    </source>
</evidence>